<dbReference type="EMBL" id="WKMO01000003">
    <property type="protein sequence ID" value="MSB72672.1"/>
    <property type="molecule type" value="Genomic_DNA"/>
</dbReference>
<dbReference type="OMA" id="IMLMANT"/>
<dbReference type="InterPro" id="IPR035093">
    <property type="entry name" value="RelE/ParE_toxin_dom_sf"/>
</dbReference>
<accession>A0A174C2H5</accession>
<dbReference type="Proteomes" id="UP000461276">
    <property type="component" value="Unassembled WGS sequence"/>
</dbReference>
<dbReference type="Pfam" id="PF15738">
    <property type="entry name" value="YafQ_toxin"/>
    <property type="match status" value="1"/>
</dbReference>
<evidence type="ECO:0000313" key="21">
    <source>
        <dbReference type="Proteomes" id="UP000471216"/>
    </source>
</evidence>
<evidence type="ECO:0000313" key="5">
    <source>
        <dbReference type="EMBL" id="MDB9004820.1"/>
    </source>
</evidence>
<dbReference type="Proteomes" id="UP000441358">
    <property type="component" value="Unassembled WGS sequence"/>
</dbReference>
<dbReference type="OrthoDB" id="7030467at2"/>
<organism evidence="4 13">
    <name type="scientific">Parabacteroides distasonis</name>
    <dbReference type="NCBI Taxonomy" id="823"/>
    <lineage>
        <taxon>Bacteria</taxon>
        <taxon>Pseudomonadati</taxon>
        <taxon>Bacteroidota</taxon>
        <taxon>Bacteroidia</taxon>
        <taxon>Bacteroidales</taxon>
        <taxon>Tannerellaceae</taxon>
        <taxon>Parabacteroides</taxon>
    </lineage>
</organism>
<dbReference type="EMBL" id="WKMC01000013">
    <property type="protein sequence ID" value="MRZ51710.1"/>
    <property type="molecule type" value="Genomic_DNA"/>
</dbReference>
<dbReference type="EMBL" id="WKMX01000008">
    <property type="protein sequence ID" value="MRZ06551.1"/>
    <property type="molecule type" value="Genomic_DNA"/>
</dbReference>
<dbReference type="EMBL" id="WKMW01000014">
    <property type="protein sequence ID" value="MRY85423.1"/>
    <property type="molecule type" value="Genomic_DNA"/>
</dbReference>
<keyword evidence="1" id="KW-1277">Toxin-antitoxin system</keyword>
<dbReference type="SUPFAM" id="SSF143011">
    <property type="entry name" value="RelE-like"/>
    <property type="match status" value="1"/>
</dbReference>
<dbReference type="Proteomes" id="UP000095332">
    <property type="component" value="Unassembled WGS sequence"/>
</dbReference>
<dbReference type="EMBL" id="WKNE01000004">
    <property type="protein sequence ID" value="MRZ54674.1"/>
    <property type="molecule type" value="Genomic_DNA"/>
</dbReference>
<dbReference type="AlphaFoldDB" id="A0A174C2H5"/>
<dbReference type="InterPro" id="IPR004386">
    <property type="entry name" value="Toxin_YafQ-like"/>
</dbReference>
<evidence type="ECO:0000313" key="3">
    <source>
        <dbReference type="EMBL" id="CUO05988.1"/>
    </source>
</evidence>
<dbReference type="GO" id="GO:0006402">
    <property type="term" value="P:mRNA catabolic process"/>
    <property type="evidence" value="ECO:0007669"/>
    <property type="project" value="TreeGrafter"/>
</dbReference>
<dbReference type="EC" id="3.1.-.-" evidence="4"/>
<dbReference type="EMBL" id="CYYK01000004">
    <property type="protein sequence ID" value="CUO05988.1"/>
    <property type="molecule type" value="Genomic_DNA"/>
</dbReference>
<gene>
    <name evidence="4" type="primary">yafQ</name>
    <name evidence="12" type="ORF">DW782_10650</name>
    <name evidence="3" type="ORF">ERS852380_01513</name>
    <name evidence="4" type="ORF">ERS852560_01002</name>
    <name evidence="8" type="ORF">GKD54_10025</name>
    <name evidence="6" type="ORF">GKD58_14360</name>
    <name evidence="9" type="ORF">GKD66_16025</name>
    <name evidence="7" type="ORF">GKD67_06150</name>
    <name evidence="10" type="ORF">GKD68_07890</name>
    <name evidence="11" type="ORF">GKD70_05100</name>
    <name evidence="5" type="ORF">PN599_07385</name>
</gene>
<evidence type="ECO:0000313" key="4">
    <source>
        <dbReference type="EMBL" id="CUP94139.1"/>
    </source>
</evidence>
<reference evidence="13 14" key="1">
    <citation type="submission" date="2015-09" db="EMBL/GenBank/DDBJ databases">
        <authorList>
            <consortium name="Pathogen Informatics"/>
        </authorList>
    </citation>
    <scope>NUCLEOTIDE SEQUENCE [LARGE SCALE GENOMIC DNA]</scope>
    <source>
        <strain evidence="3 14">2789STDY5608822</strain>
        <strain evidence="4 13">2789STDY5834948</strain>
    </source>
</reference>
<dbReference type="Proteomes" id="UP000441609">
    <property type="component" value="Unassembled WGS sequence"/>
</dbReference>
<evidence type="ECO:0000313" key="11">
    <source>
        <dbReference type="EMBL" id="MSB72672.1"/>
    </source>
</evidence>
<dbReference type="EMBL" id="WKMY01000003">
    <property type="protein sequence ID" value="MRY92811.1"/>
    <property type="molecule type" value="Genomic_DNA"/>
</dbReference>
<evidence type="ECO:0000313" key="13">
    <source>
        <dbReference type="Proteomes" id="UP000095332"/>
    </source>
</evidence>
<evidence type="ECO:0000313" key="7">
    <source>
        <dbReference type="EMBL" id="MRY92811.1"/>
    </source>
</evidence>
<dbReference type="Proteomes" id="UP000450599">
    <property type="component" value="Unassembled WGS sequence"/>
</dbReference>
<dbReference type="Proteomes" id="UP000471216">
    <property type="component" value="Unassembled WGS sequence"/>
</dbReference>
<dbReference type="Proteomes" id="UP000284660">
    <property type="component" value="Unassembled WGS sequence"/>
</dbReference>
<evidence type="ECO:0000313" key="20">
    <source>
        <dbReference type="Proteomes" id="UP000461276"/>
    </source>
</evidence>
<dbReference type="PANTHER" id="PTHR40588">
    <property type="entry name" value="MRNA INTERFERASE TOXIN YAFQ"/>
    <property type="match status" value="1"/>
</dbReference>
<evidence type="ECO:0000313" key="17">
    <source>
        <dbReference type="Proteomes" id="UP000441358"/>
    </source>
</evidence>
<sequence length="90" mass="10735">MYRLEYTTNFKKDLKTCKKRGLELHLLQRVIDILQETGTLPNQYRPHKLSGKFEGLWECHIKSDWLLIWQQNDTELVLIMTDTGTHADLY</sequence>
<evidence type="ECO:0000313" key="19">
    <source>
        <dbReference type="Proteomes" id="UP000450599"/>
    </source>
</evidence>
<dbReference type="GO" id="GO:0006415">
    <property type="term" value="P:translational termination"/>
    <property type="evidence" value="ECO:0007669"/>
    <property type="project" value="TreeGrafter"/>
</dbReference>
<feature type="active site" description="Proton donor" evidence="2">
    <location>
        <position position="86"/>
    </location>
</feature>
<dbReference type="EMBL" id="CZBM01000003">
    <property type="protein sequence ID" value="CUP94139.1"/>
    <property type="molecule type" value="Genomic_DNA"/>
</dbReference>
<keyword evidence="4" id="KW-0378">Hydrolase</keyword>
<dbReference type="RefSeq" id="WP_005860988.1">
    <property type="nucleotide sequence ID" value="NZ_BQOC01000010.1"/>
</dbReference>
<name>A0A174C2H5_PARDI</name>
<evidence type="ECO:0000313" key="8">
    <source>
        <dbReference type="EMBL" id="MRZ06551.1"/>
    </source>
</evidence>
<dbReference type="InterPro" id="IPR007712">
    <property type="entry name" value="RelE/ParE_toxin"/>
</dbReference>
<dbReference type="EMBL" id="JAQMPJ010000004">
    <property type="protein sequence ID" value="MDB9004820.1"/>
    <property type="molecule type" value="Genomic_DNA"/>
</dbReference>
<reference evidence="16 17" key="3">
    <citation type="journal article" date="2019" name="Nat. Med.">
        <title>A library of human gut bacterial isolates paired with longitudinal multiomics data enables mechanistic microbiome research.</title>
        <authorList>
            <person name="Poyet M."/>
            <person name="Groussin M."/>
            <person name="Gibbons S.M."/>
            <person name="Avila-Pacheco J."/>
            <person name="Jiang X."/>
            <person name="Kearney S.M."/>
            <person name="Perrotta A.R."/>
            <person name="Berdy B."/>
            <person name="Zhao S."/>
            <person name="Lieberman T.D."/>
            <person name="Swanson P.K."/>
            <person name="Smith M."/>
            <person name="Roesemann S."/>
            <person name="Alexander J.E."/>
            <person name="Rich S.A."/>
            <person name="Livny J."/>
            <person name="Vlamakis H."/>
            <person name="Clish C."/>
            <person name="Bullock K."/>
            <person name="Deik A."/>
            <person name="Scott J."/>
            <person name="Pierce K.A."/>
            <person name="Xavier R.J."/>
            <person name="Alm E.J."/>
        </authorList>
    </citation>
    <scope>NUCLEOTIDE SEQUENCE [LARGE SCALE GENOMIC DNA]</scope>
    <source>
        <strain evidence="8 21">BIOML-A10</strain>
        <strain evidence="6 19">BIOML-A11</strain>
        <strain evidence="10 16">BIOML-A2</strain>
        <strain evidence="11 18">BIOML-A20</strain>
        <strain evidence="9 17">BIOML-A32</strain>
        <strain evidence="7 20">BIOML-A9</strain>
    </source>
</reference>
<evidence type="ECO:0000313" key="16">
    <source>
        <dbReference type="Proteomes" id="UP000432516"/>
    </source>
</evidence>
<dbReference type="GO" id="GO:0016787">
    <property type="term" value="F:hydrolase activity"/>
    <property type="evidence" value="ECO:0007669"/>
    <property type="project" value="UniProtKB-KW"/>
</dbReference>
<dbReference type="NCBIfam" id="TIGR02385">
    <property type="entry name" value="RelE_StbE"/>
    <property type="match status" value="1"/>
</dbReference>
<dbReference type="PIRSF" id="PIRSF006156">
    <property type="entry name" value="YafQ"/>
    <property type="match status" value="1"/>
</dbReference>
<dbReference type="GO" id="GO:0004521">
    <property type="term" value="F:RNA endonuclease activity"/>
    <property type="evidence" value="ECO:0007669"/>
    <property type="project" value="TreeGrafter"/>
</dbReference>
<dbReference type="EMBL" id="QSJN01000005">
    <property type="protein sequence ID" value="RHD75114.1"/>
    <property type="molecule type" value="Genomic_DNA"/>
</dbReference>
<evidence type="ECO:0000256" key="1">
    <source>
        <dbReference type="ARBA" id="ARBA00022649"/>
    </source>
</evidence>
<evidence type="ECO:0000313" key="6">
    <source>
        <dbReference type="EMBL" id="MRY85423.1"/>
    </source>
</evidence>
<evidence type="ECO:0000256" key="2">
    <source>
        <dbReference type="PIRSR" id="PIRSR006156-1"/>
    </source>
</evidence>
<proteinExistence type="predicted"/>
<reference evidence="12 15" key="2">
    <citation type="submission" date="2018-08" db="EMBL/GenBank/DDBJ databases">
        <title>A genome reference for cultivated species of the human gut microbiota.</title>
        <authorList>
            <person name="Zou Y."/>
            <person name="Xue W."/>
            <person name="Luo G."/>
        </authorList>
    </citation>
    <scope>NUCLEOTIDE SEQUENCE [LARGE SCALE GENOMIC DNA]</scope>
    <source>
        <strain evidence="12 15">AM30-4</strain>
    </source>
</reference>
<dbReference type="PANTHER" id="PTHR40588:SF1">
    <property type="entry name" value="MRNA INTERFERASE TOXIN YAFQ"/>
    <property type="match status" value="1"/>
</dbReference>
<dbReference type="Proteomes" id="UP001210126">
    <property type="component" value="Unassembled WGS sequence"/>
</dbReference>
<dbReference type="Gene3D" id="3.30.2310.20">
    <property type="entry name" value="RelE-like"/>
    <property type="match status" value="1"/>
</dbReference>
<dbReference type="Proteomes" id="UP000432516">
    <property type="component" value="Unassembled WGS sequence"/>
</dbReference>
<evidence type="ECO:0000313" key="18">
    <source>
        <dbReference type="Proteomes" id="UP000441609"/>
    </source>
</evidence>
<protein>
    <submittedName>
        <fullName evidence="5">Type II toxin-antitoxin system YafQ family toxin</fullName>
    </submittedName>
    <submittedName>
        <fullName evidence="6">Type II toxin-antitoxin system mRNA interferase toxin, RelE/StbE family</fullName>
    </submittedName>
    <submittedName>
        <fullName evidence="4">mRNA interferase YafQ</fullName>
        <ecNumber evidence="4">3.1.-.-</ecNumber>
    </submittedName>
</protein>
<reference evidence="5" key="4">
    <citation type="submission" date="2023-01" db="EMBL/GenBank/DDBJ databases">
        <title>Human gut microbiome strain richness.</title>
        <authorList>
            <person name="Chen-Liaw A."/>
        </authorList>
    </citation>
    <scope>NUCLEOTIDE SEQUENCE</scope>
    <source>
        <strain evidence="5">RTP21484st1_E5_RTP21484_190118</strain>
    </source>
</reference>
<evidence type="ECO:0000313" key="12">
    <source>
        <dbReference type="EMBL" id="RHD75114.1"/>
    </source>
</evidence>
<dbReference type="Proteomes" id="UP000095455">
    <property type="component" value="Unassembled WGS sequence"/>
</dbReference>
<evidence type="ECO:0000313" key="10">
    <source>
        <dbReference type="EMBL" id="MRZ54674.1"/>
    </source>
</evidence>
<evidence type="ECO:0000313" key="9">
    <source>
        <dbReference type="EMBL" id="MRZ51710.1"/>
    </source>
</evidence>
<evidence type="ECO:0000313" key="15">
    <source>
        <dbReference type="Proteomes" id="UP000284660"/>
    </source>
</evidence>
<evidence type="ECO:0000313" key="14">
    <source>
        <dbReference type="Proteomes" id="UP000095455"/>
    </source>
</evidence>